<comment type="caution">
    <text evidence="2">The sequence shown here is derived from an EMBL/GenBank/DDBJ whole genome shotgun (WGS) entry which is preliminary data.</text>
</comment>
<dbReference type="Proteomes" id="UP001597478">
    <property type="component" value="Unassembled WGS sequence"/>
</dbReference>
<protein>
    <submittedName>
        <fullName evidence="2">Uncharacterized protein</fullName>
    </submittedName>
</protein>
<keyword evidence="3" id="KW-1185">Reference proteome</keyword>
<organism evidence="2 3">
    <name type="scientific">Prauserella oleivorans</name>
    <dbReference type="NCBI Taxonomy" id="1478153"/>
    <lineage>
        <taxon>Bacteria</taxon>
        <taxon>Bacillati</taxon>
        <taxon>Actinomycetota</taxon>
        <taxon>Actinomycetes</taxon>
        <taxon>Pseudonocardiales</taxon>
        <taxon>Pseudonocardiaceae</taxon>
        <taxon>Prauserella</taxon>
    </lineage>
</organism>
<dbReference type="EMBL" id="JBHUOF010000030">
    <property type="protein sequence ID" value="MFD2801527.1"/>
    <property type="molecule type" value="Genomic_DNA"/>
</dbReference>
<name>A0ABW5WCQ3_9PSEU</name>
<accession>A0ABW5WCQ3</accession>
<reference evidence="3" key="1">
    <citation type="journal article" date="2019" name="Int. J. Syst. Evol. Microbiol.">
        <title>The Global Catalogue of Microorganisms (GCM) 10K type strain sequencing project: providing services to taxonomists for standard genome sequencing and annotation.</title>
        <authorList>
            <consortium name="The Broad Institute Genomics Platform"/>
            <consortium name="The Broad Institute Genome Sequencing Center for Infectious Disease"/>
            <person name="Wu L."/>
            <person name="Ma J."/>
        </authorList>
    </citation>
    <scope>NUCLEOTIDE SEQUENCE [LARGE SCALE GENOMIC DNA]</scope>
    <source>
        <strain evidence="3">IBRC-M 10906</strain>
    </source>
</reference>
<sequence length="186" mass="19398">MPGTARVPESPDAAEPRREGPSLVWAGPADGPTVVVLDPAGEAKHGELPPTWADLVARRRVCWVRLPVEGALTEAEELLSDPSGLGTPLDIVVSGPLAFEGLDMATRHPDVVRSVLVVDPEPGEHVDRRLRDLAEAGVTATVVARRAASERDRIPPPLPLGHPDVTAAVAGAVADLDRGVTGRGPG</sequence>
<evidence type="ECO:0000313" key="2">
    <source>
        <dbReference type="EMBL" id="MFD2801527.1"/>
    </source>
</evidence>
<gene>
    <name evidence="2" type="ORF">ACFS2C_19235</name>
</gene>
<feature type="region of interest" description="Disordered" evidence="1">
    <location>
        <begin position="1"/>
        <end position="29"/>
    </location>
</feature>
<evidence type="ECO:0000256" key="1">
    <source>
        <dbReference type="SAM" id="MobiDB-lite"/>
    </source>
</evidence>
<proteinExistence type="predicted"/>
<evidence type="ECO:0000313" key="3">
    <source>
        <dbReference type="Proteomes" id="UP001597478"/>
    </source>
</evidence>
<dbReference type="RefSeq" id="WP_377388261.1">
    <property type="nucleotide sequence ID" value="NZ_JBHSAN010000010.1"/>
</dbReference>